<dbReference type="InterPro" id="IPR038461">
    <property type="entry name" value="Schlafen_AlbA_2_dom_sf"/>
</dbReference>
<protein>
    <submittedName>
        <fullName evidence="3">Putative DNA binding domain-containing protein</fullName>
    </submittedName>
</protein>
<accession>A0A8E7AYY2</accession>
<evidence type="ECO:0000259" key="2">
    <source>
        <dbReference type="Pfam" id="PF08279"/>
    </source>
</evidence>
<organism evidence="3 4">
    <name type="scientific">Methanospirillum purgamenti</name>
    <dbReference type="NCBI Taxonomy" id="2834276"/>
    <lineage>
        <taxon>Archaea</taxon>
        <taxon>Methanobacteriati</taxon>
        <taxon>Methanobacteriota</taxon>
        <taxon>Stenosarchaea group</taxon>
        <taxon>Methanomicrobia</taxon>
        <taxon>Methanomicrobiales</taxon>
        <taxon>Methanospirillaceae</taxon>
        <taxon>Methanospirillum</taxon>
    </lineage>
</organism>
<dbReference type="InterPro" id="IPR036390">
    <property type="entry name" value="WH_DNA-bd_sf"/>
</dbReference>
<dbReference type="PANTHER" id="PTHR30595:SF6">
    <property type="entry name" value="SCHLAFEN ALBA-2 DOMAIN-CONTAINING PROTEIN"/>
    <property type="match status" value="1"/>
</dbReference>
<dbReference type="Proteomes" id="UP000680656">
    <property type="component" value="Chromosome"/>
</dbReference>
<dbReference type="Pfam" id="PF08279">
    <property type="entry name" value="HTH_11"/>
    <property type="match status" value="1"/>
</dbReference>
<dbReference type="Gene3D" id="1.10.10.10">
    <property type="entry name" value="Winged helix-like DNA-binding domain superfamily/Winged helix DNA-binding domain"/>
    <property type="match status" value="1"/>
</dbReference>
<dbReference type="InterPro" id="IPR036388">
    <property type="entry name" value="WH-like_DNA-bd_sf"/>
</dbReference>
<keyword evidence="4" id="KW-1185">Reference proteome</keyword>
<reference evidence="3 4" key="1">
    <citation type="submission" date="2021-05" db="EMBL/GenBank/DDBJ databases">
        <title>A novel Methanospirillum isolate from a pyrite-forming mixed culture.</title>
        <authorList>
            <person name="Bunk B."/>
            <person name="Sproer C."/>
            <person name="Spring S."/>
            <person name="Pester M."/>
        </authorList>
    </citation>
    <scope>NUCLEOTIDE SEQUENCE [LARGE SCALE GENOMIC DNA]</scope>
    <source>
        <strain evidence="3 4">J.3.6.1-F.2.7.3</strain>
    </source>
</reference>
<dbReference type="AlphaFoldDB" id="A0A8E7AYY2"/>
<dbReference type="KEGG" id="mrtj:KHC33_02105"/>
<dbReference type="InterPro" id="IPR007421">
    <property type="entry name" value="Schlafen_AlbA_2_dom"/>
</dbReference>
<dbReference type="EMBL" id="CP075546">
    <property type="protein sequence ID" value="QVV89350.1"/>
    <property type="molecule type" value="Genomic_DNA"/>
</dbReference>
<dbReference type="Pfam" id="PF04326">
    <property type="entry name" value="SLFN_AlbA_2"/>
    <property type="match status" value="1"/>
</dbReference>
<evidence type="ECO:0000313" key="4">
    <source>
        <dbReference type="Proteomes" id="UP000680656"/>
    </source>
</evidence>
<name>A0A8E7AYY2_9EURY</name>
<dbReference type="RefSeq" id="WP_214420147.1">
    <property type="nucleotide sequence ID" value="NZ_CP075546.1"/>
</dbReference>
<gene>
    <name evidence="3" type="ORF">KHC33_02105</name>
</gene>
<feature type="domain" description="Schlafen AlbA-2" evidence="1">
    <location>
        <begin position="14"/>
        <end position="129"/>
    </location>
</feature>
<feature type="domain" description="Helix-turn-helix type 11" evidence="2">
    <location>
        <begin position="399"/>
        <end position="438"/>
    </location>
</feature>
<dbReference type="InterPro" id="IPR038475">
    <property type="entry name" value="RecG_C_sf"/>
</dbReference>
<proteinExistence type="predicted"/>
<evidence type="ECO:0000259" key="1">
    <source>
        <dbReference type="Pfam" id="PF04326"/>
    </source>
</evidence>
<sequence length="454" mass="50747">MIPNSLLSQISLGEDSHRQFKQNITNPDSLAAEMAAFANADGGVIYIGVADDGSIPGLTSSDVSRINQLISNTASQNIKSPLTVKTENISIGNDRIVIILTIPKGQDKPYFDRNGVIWFKNGADKRKINSREELCRLFQSVDRFHADELPTKAKIDKLDKLRFRDFLQTVYNIPLPDSQSDLQILLQNMNLATEDGMLNLAGVLLFTERPEWIKPQFIVKAVRYPGNTIHVSQYLDTEDFSGPLPRIFADAMAFIMRNLHKVQAGRGVNAPGRPEIPEVVFEELLVNALMHRDYLISAPIRIFIFDNRIEIISPGTLPNNLTVEKIRNGNSNIRNPVLVSFIAKGLLPYRGLGSGIKRALEDWPDIDFIDDREGGLFTASIHRNEQEGSEKSSEKSSEKIIALMRDEPELSAKDIATRLELTPRAIEKQIASLKKSGRIKRIGPAKGGHWEVMD</sequence>
<dbReference type="InterPro" id="IPR013196">
    <property type="entry name" value="HTH_11"/>
</dbReference>
<dbReference type="SUPFAM" id="SSF46785">
    <property type="entry name" value="Winged helix' DNA-binding domain"/>
    <property type="match status" value="1"/>
</dbReference>
<dbReference type="Gene3D" id="3.30.950.30">
    <property type="entry name" value="Schlafen, AAA domain"/>
    <property type="match status" value="1"/>
</dbReference>
<dbReference type="Pfam" id="PF13749">
    <property type="entry name" value="HATPase_c_4"/>
    <property type="match status" value="1"/>
</dbReference>
<dbReference type="Gene3D" id="3.30.565.60">
    <property type="match status" value="1"/>
</dbReference>
<evidence type="ECO:0000313" key="3">
    <source>
        <dbReference type="EMBL" id="QVV89350.1"/>
    </source>
</evidence>
<dbReference type="PANTHER" id="PTHR30595">
    <property type="entry name" value="GLPR-RELATED TRANSCRIPTIONAL REPRESSOR"/>
    <property type="match status" value="1"/>
</dbReference>
<dbReference type="GeneID" id="65095939"/>